<keyword evidence="3" id="KW-0547">Nucleotide-binding</keyword>
<organism evidence="9 10">
    <name type="scientific">Acerihabitans arboris</name>
    <dbReference type="NCBI Taxonomy" id="2691583"/>
    <lineage>
        <taxon>Bacteria</taxon>
        <taxon>Pseudomonadati</taxon>
        <taxon>Pseudomonadota</taxon>
        <taxon>Gammaproteobacteria</taxon>
        <taxon>Enterobacterales</taxon>
        <taxon>Pectobacteriaceae</taxon>
        <taxon>Acerihabitans</taxon>
    </lineage>
</organism>
<evidence type="ECO:0000256" key="4">
    <source>
        <dbReference type="ARBA" id="ARBA00022777"/>
    </source>
</evidence>
<evidence type="ECO:0000256" key="1">
    <source>
        <dbReference type="ARBA" id="ARBA00005715"/>
    </source>
</evidence>
<evidence type="ECO:0000256" key="5">
    <source>
        <dbReference type="ARBA" id="ARBA00022840"/>
    </source>
</evidence>
<comment type="caution">
    <text evidence="9">The sequence shown here is derived from an EMBL/GenBank/DDBJ whole genome shotgun (WGS) entry which is preliminary data.</text>
</comment>
<dbReference type="GO" id="GO:0016301">
    <property type="term" value="F:kinase activity"/>
    <property type="evidence" value="ECO:0007669"/>
    <property type="project" value="UniProtKB-KW"/>
</dbReference>
<keyword evidence="6" id="KW-0119">Carbohydrate metabolism</keyword>
<dbReference type="SUPFAM" id="SSF142764">
    <property type="entry name" value="YgbK-like"/>
    <property type="match status" value="1"/>
</dbReference>
<keyword evidence="2" id="KW-0808">Transferase</keyword>
<protein>
    <submittedName>
        <fullName evidence="9">Four-carbon acid sugar kinase family protein</fullName>
    </submittedName>
</protein>
<evidence type="ECO:0000313" key="9">
    <source>
        <dbReference type="EMBL" id="NDL65124.1"/>
    </source>
</evidence>
<dbReference type="NCBIfam" id="NF047819">
    <property type="entry name" value="ThrnKinDtnkGamma"/>
    <property type="match status" value="1"/>
</dbReference>
<dbReference type="EMBL" id="WUBS01000016">
    <property type="protein sequence ID" value="NDL65124.1"/>
    <property type="molecule type" value="Genomic_DNA"/>
</dbReference>
<dbReference type="Pfam" id="PF17042">
    <property type="entry name" value="NBD_C"/>
    <property type="match status" value="1"/>
</dbReference>
<evidence type="ECO:0000256" key="2">
    <source>
        <dbReference type="ARBA" id="ARBA00022679"/>
    </source>
</evidence>
<reference evidence="9 10" key="2">
    <citation type="submission" date="2020-02" db="EMBL/GenBank/DDBJ databases">
        <title>The new genus of Enterobacteriales.</title>
        <authorList>
            <person name="Kim I.S."/>
        </authorList>
    </citation>
    <scope>NUCLEOTIDE SEQUENCE [LARGE SCALE GENOMIC DNA]</scope>
    <source>
        <strain evidence="9 10">SAP-6</strain>
    </source>
</reference>
<proteinExistence type="inferred from homology"/>
<dbReference type="InterPro" id="IPR042213">
    <property type="entry name" value="NBD_C_sf"/>
</dbReference>
<dbReference type="InterPro" id="IPR010737">
    <property type="entry name" value="4-carb_acid_sugar_kinase_N"/>
</dbReference>
<dbReference type="GO" id="GO:0005524">
    <property type="term" value="F:ATP binding"/>
    <property type="evidence" value="ECO:0007669"/>
    <property type="project" value="UniProtKB-KW"/>
</dbReference>
<dbReference type="Proteomes" id="UP000461443">
    <property type="component" value="Unassembled WGS sequence"/>
</dbReference>
<dbReference type="Gene3D" id="3.40.980.20">
    <property type="entry name" value="Four-carbon acid sugar kinase, nucleotide binding domain"/>
    <property type="match status" value="1"/>
</dbReference>
<dbReference type="RefSeq" id="WP_162367837.1">
    <property type="nucleotide sequence ID" value="NZ_WUBS01000016.1"/>
</dbReference>
<accession>A0A845SQ99</accession>
<keyword evidence="10" id="KW-1185">Reference proteome</keyword>
<evidence type="ECO:0000259" key="7">
    <source>
        <dbReference type="Pfam" id="PF07005"/>
    </source>
</evidence>
<reference evidence="9 10" key="1">
    <citation type="submission" date="2019-12" db="EMBL/GenBank/DDBJ databases">
        <authorList>
            <person name="Lee S.D."/>
        </authorList>
    </citation>
    <scope>NUCLEOTIDE SEQUENCE [LARGE SCALE GENOMIC DNA]</scope>
    <source>
        <strain evidence="9 10">SAP-6</strain>
    </source>
</reference>
<sequence length="428" mass="45296">MPDRQHKTDILVIADDFTGANDAGVGLTRYGARVNVLFNGGFPGNTDGADAWAISTDSRALPAALAAERVARAACRWRAIAPDGWLYKKIDSTLRGNLGSEIEAALTAGRAPLAVIAAASPSMGRVIRNGDCHVNGIPLIDTEFASDPKTPVGTSSIADRIKQQSDLPLAGLDLAAVRGDRLAARLAELAQQGCRMVVLDSETDADLQTIIAALAQLPFRPLLAGSAGLIDALAQSLSYQPVRPLLAVIGSMSATAQRQIDHAVAHARVTLVDIDVLQAFAPDQAPFIHQWTGQITTVLGTGRHCVVRTCQDAAQRQHIEAFCQQHDVSRQRLGEEICRMLGRLTRRIISMQPVGGLYLSGGDVAVAVAGALGASGFQLRGQIAACVPYGRLLNSAAGTIPVMTKAGGFGDETTLSEVIRFIEEMLRD</sequence>
<feature type="domain" description="Four-carbon acid sugar kinase N-terminal" evidence="7">
    <location>
        <begin position="10"/>
        <end position="233"/>
    </location>
</feature>
<gene>
    <name evidence="9" type="ORF">GRH90_20555</name>
</gene>
<comment type="similarity">
    <text evidence="1">Belongs to the four-carbon acid sugar kinase family.</text>
</comment>
<dbReference type="Gene3D" id="3.40.50.10840">
    <property type="entry name" value="Putative sugar-binding, N-terminal domain"/>
    <property type="match status" value="1"/>
</dbReference>
<evidence type="ECO:0000313" key="10">
    <source>
        <dbReference type="Proteomes" id="UP000461443"/>
    </source>
</evidence>
<evidence type="ECO:0000256" key="6">
    <source>
        <dbReference type="ARBA" id="ARBA00023277"/>
    </source>
</evidence>
<dbReference type="Pfam" id="PF07005">
    <property type="entry name" value="SBD_N"/>
    <property type="match status" value="1"/>
</dbReference>
<name>A0A845SQ99_9GAMM</name>
<feature type="domain" description="Four-carbon acid sugar kinase nucleotide binding" evidence="8">
    <location>
        <begin position="246"/>
        <end position="415"/>
    </location>
</feature>
<dbReference type="InterPro" id="IPR037051">
    <property type="entry name" value="4-carb_acid_sugar_kinase_N_sf"/>
</dbReference>
<dbReference type="AlphaFoldDB" id="A0A845SQ99"/>
<evidence type="ECO:0000256" key="3">
    <source>
        <dbReference type="ARBA" id="ARBA00022741"/>
    </source>
</evidence>
<keyword evidence="5" id="KW-0067">ATP-binding</keyword>
<keyword evidence="4 9" id="KW-0418">Kinase</keyword>
<dbReference type="InterPro" id="IPR031475">
    <property type="entry name" value="NBD_C"/>
</dbReference>
<evidence type="ECO:0000259" key="8">
    <source>
        <dbReference type="Pfam" id="PF17042"/>
    </source>
</evidence>